<accession>A0A073J822</accession>
<evidence type="ECO:0000256" key="2">
    <source>
        <dbReference type="ARBA" id="ARBA00023163"/>
    </source>
</evidence>
<dbReference type="InterPro" id="IPR036388">
    <property type="entry name" value="WH-like_DNA-bd_sf"/>
</dbReference>
<dbReference type="PANTHER" id="PTHR34580:SF3">
    <property type="entry name" value="PROTEIN PAFB"/>
    <property type="match status" value="1"/>
</dbReference>
<dbReference type="EMBL" id="JAMD01000001">
    <property type="protein sequence ID" value="KEJ97955.1"/>
    <property type="molecule type" value="Genomic_DNA"/>
</dbReference>
<feature type="domain" description="HTH deoR-type" evidence="3">
    <location>
        <begin position="3"/>
        <end position="58"/>
    </location>
</feature>
<evidence type="ECO:0000256" key="1">
    <source>
        <dbReference type="ARBA" id="ARBA00023015"/>
    </source>
</evidence>
<dbReference type="PROSITE" id="PS52050">
    <property type="entry name" value="WYL"/>
    <property type="match status" value="1"/>
</dbReference>
<dbReference type="SUPFAM" id="SSF46785">
    <property type="entry name" value="Winged helix' DNA-binding domain"/>
    <property type="match status" value="1"/>
</dbReference>
<name>A0A073J822_9RHOB</name>
<dbReference type="AlphaFoldDB" id="A0A073J822"/>
<dbReference type="InterPro" id="IPR013196">
    <property type="entry name" value="HTH_11"/>
</dbReference>
<dbReference type="PANTHER" id="PTHR34580">
    <property type="match status" value="1"/>
</dbReference>
<dbReference type="InterPro" id="IPR051534">
    <property type="entry name" value="CBASS_pafABC_assoc_protein"/>
</dbReference>
<gene>
    <name evidence="4" type="ORF">SUH3_02915</name>
</gene>
<dbReference type="GeneID" id="68870505"/>
<evidence type="ECO:0000259" key="3">
    <source>
        <dbReference type="PROSITE" id="PS51000"/>
    </source>
</evidence>
<keyword evidence="2" id="KW-0804">Transcription</keyword>
<keyword evidence="5" id="KW-1185">Reference proteome</keyword>
<dbReference type="RefSeq" id="WP_037921227.1">
    <property type="nucleotide sequence ID" value="NZ_CP054599.1"/>
</dbReference>
<proteinExistence type="predicted"/>
<dbReference type="PROSITE" id="PS51000">
    <property type="entry name" value="HTH_DEOR_2"/>
    <property type="match status" value="1"/>
</dbReference>
<dbReference type="Pfam" id="PF08279">
    <property type="entry name" value="HTH_11"/>
    <property type="match status" value="1"/>
</dbReference>
<dbReference type="Pfam" id="PF13280">
    <property type="entry name" value="WYL"/>
    <property type="match status" value="1"/>
</dbReference>
<dbReference type="InterPro" id="IPR036390">
    <property type="entry name" value="WH_DNA-bd_sf"/>
</dbReference>
<reference evidence="4 5" key="1">
    <citation type="submission" date="2014-01" db="EMBL/GenBank/DDBJ databases">
        <title>Sulfitobacter sp. H3 (MCCC 1A00686) Genome Sequencing.</title>
        <authorList>
            <person name="Lai Q."/>
            <person name="Hong Z."/>
        </authorList>
    </citation>
    <scope>NUCLEOTIDE SEQUENCE [LARGE SCALE GENOMIC DNA]</scope>
    <source>
        <strain evidence="4 5">H3</strain>
    </source>
</reference>
<sequence length="213" mass="23483">MTRQTRLHSLVDALRTGNTQRAADLARQLGVSQRTLYRDIQSLQAAGVPVQGTRGTGYHLTNQIRLPPLDLAPAELEALSLGLAILGQSADPELSQAATTLADRIDALLPEATIAPADAWKLEKPPFADAARGASHIPRIRAAIRARQKLRITYHSRGNRITTRTIRPLRLSSLGPVWTLTAWCEWRAAMRDFRLDLIDTSEALPELFLDDSP</sequence>
<dbReference type="OrthoDB" id="9807255at2"/>
<protein>
    <submittedName>
        <fullName evidence="4">Transcriptional regulator</fullName>
    </submittedName>
</protein>
<dbReference type="InterPro" id="IPR001034">
    <property type="entry name" value="DeoR_HTH"/>
</dbReference>
<dbReference type="Proteomes" id="UP000027746">
    <property type="component" value="Unassembled WGS sequence"/>
</dbReference>
<dbReference type="InterPro" id="IPR026881">
    <property type="entry name" value="WYL_dom"/>
</dbReference>
<evidence type="ECO:0000313" key="4">
    <source>
        <dbReference type="EMBL" id="KEJ97955.1"/>
    </source>
</evidence>
<evidence type="ECO:0000313" key="5">
    <source>
        <dbReference type="Proteomes" id="UP000027746"/>
    </source>
</evidence>
<dbReference type="GO" id="GO:0003700">
    <property type="term" value="F:DNA-binding transcription factor activity"/>
    <property type="evidence" value="ECO:0007669"/>
    <property type="project" value="InterPro"/>
</dbReference>
<organism evidence="4 5">
    <name type="scientific">Pseudosulfitobacter pseudonitzschiae</name>
    <dbReference type="NCBI Taxonomy" id="1402135"/>
    <lineage>
        <taxon>Bacteria</taxon>
        <taxon>Pseudomonadati</taxon>
        <taxon>Pseudomonadota</taxon>
        <taxon>Alphaproteobacteria</taxon>
        <taxon>Rhodobacterales</taxon>
        <taxon>Roseobacteraceae</taxon>
        <taxon>Pseudosulfitobacter</taxon>
    </lineage>
</organism>
<comment type="caution">
    <text evidence="4">The sequence shown here is derived from an EMBL/GenBank/DDBJ whole genome shotgun (WGS) entry which is preliminary data.</text>
</comment>
<keyword evidence="1" id="KW-0805">Transcription regulation</keyword>
<dbReference type="Gene3D" id="1.10.10.10">
    <property type="entry name" value="Winged helix-like DNA-binding domain superfamily/Winged helix DNA-binding domain"/>
    <property type="match status" value="1"/>
</dbReference>